<keyword evidence="2 4" id="KW-0808">Transferase</keyword>
<organism evidence="4 5">
    <name type="scientific">Orlajensenia flava</name>
    <dbReference type="NCBI Taxonomy" id="2565934"/>
    <lineage>
        <taxon>Bacteria</taxon>
        <taxon>Bacillati</taxon>
        <taxon>Actinomycetota</taxon>
        <taxon>Actinomycetes</taxon>
        <taxon>Micrococcales</taxon>
        <taxon>Microbacteriaceae</taxon>
        <taxon>Orlajensenia</taxon>
    </lineage>
</organism>
<name>A0A4S4FJS1_9MICO</name>
<sequence>MTDAVPQTHPERWLVATTEYAGLTAYTGGIGRHLAALLPALVARGIDVDLVVFSADTALPDVDLGGVRIVGFVSTAGLPRLIELPLRTRRLKTILRRHGYDRVFLPEWGGLGSALPRSAPLVTNLATSLRLANAVSGLAVADLPRLTRLVVAMQNRLEDRQIRRSAGLISISHAMLSRTETLFRRLPPARVVGNCIDVDGVAAAALRAPVPAGWPEADAPVVLFLGRLERRKGVTDAVAAFGAVSDRYGSAQLVLAGASGDRRFEPDQAELLAAVPPEARERVVWLGHVGGDELYHAIAASAVVLCPSRWEGFGNVALEVKAIGRPLVCTTGSGFDDFCTDGEDSLMVPPDDPAALADAIGRILDDDALATRLGDTARVTARRYTPTVIASELVSAVDELLGPAERHQPRPSPTNRRPS</sequence>
<dbReference type="GO" id="GO:0016757">
    <property type="term" value="F:glycosyltransferase activity"/>
    <property type="evidence" value="ECO:0007669"/>
    <property type="project" value="UniProtKB-KW"/>
</dbReference>
<dbReference type="PANTHER" id="PTHR12526:SF635">
    <property type="entry name" value="GLYCOSYL TRANSFERASE GROUP 1"/>
    <property type="match status" value="1"/>
</dbReference>
<dbReference type="Gene3D" id="3.40.50.2000">
    <property type="entry name" value="Glycogen Phosphorylase B"/>
    <property type="match status" value="2"/>
</dbReference>
<evidence type="ECO:0000256" key="1">
    <source>
        <dbReference type="ARBA" id="ARBA00022676"/>
    </source>
</evidence>
<dbReference type="Pfam" id="PF13692">
    <property type="entry name" value="Glyco_trans_1_4"/>
    <property type="match status" value="1"/>
</dbReference>
<dbReference type="RefSeq" id="WP_136425347.1">
    <property type="nucleotide sequence ID" value="NZ_SSSN01000014.1"/>
</dbReference>
<accession>A0A4S4FJS1</accession>
<gene>
    <name evidence="4" type="ORF">E6C70_15170</name>
</gene>
<dbReference type="CDD" id="cd03801">
    <property type="entry name" value="GT4_PimA-like"/>
    <property type="match status" value="1"/>
</dbReference>
<protein>
    <submittedName>
        <fullName evidence="4">Glycosyltransferase family 4 protein</fullName>
    </submittedName>
</protein>
<dbReference type="AlphaFoldDB" id="A0A4S4FJS1"/>
<dbReference type="Proteomes" id="UP000307380">
    <property type="component" value="Unassembled WGS sequence"/>
</dbReference>
<proteinExistence type="predicted"/>
<dbReference type="PANTHER" id="PTHR12526">
    <property type="entry name" value="GLYCOSYLTRANSFERASE"/>
    <property type="match status" value="1"/>
</dbReference>
<keyword evidence="1" id="KW-0328">Glycosyltransferase</keyword>
<reference evidence="4 5" key="1">
    <citation type="submission" date="2019-04" db="EMBL/GenBank/DDBJ databases">
        <authorList>
            <person name="Jiang L."/>
        </authorList>
    </citation>
    <scope>NUCLEOTIDE SEQUENCE [LARGE SCALE GENOMIC DNA]</scope>
    <source>
        <strain evidence="4 5">YIM 131861</strain>
    </source>
</reference>
<dbReference type="SUPFAM" id="SSF53756">
    <property type="entry name" value="UDP-Glycosyltransferase/glycogen phosphorylase"/>
    <property type="match status" value="1"/>
</dbReference>
<dbReference type="OrthoDB" id="3371840at2"/>
<dbReference type="Pfam" id="PF13439">
    <property type="entry name" value="Glyco_transf_4"/>
    <property type="match status" value="1"/>
</dbReference>
<keyword evidence="5" id="KW-1185">Reference proteome</keyword>
<feature type="domain" description="Glycosyltransferase subfamily 4-like N-terminal" evidence="3">
    <location>
        <begin position="28"/>
        <end position="199"/>
    </location>
</feature>
<evidence type="ECO:0000256" key="2">
    <source>
        <dbReference type="ARBA" id="ARBA00022679"/>
    </source>
</evidence>
<dbReference type="EMBL" id="SSSN01000014">
    <property type="protein sequence ID" value="THG30381.1"/>
    <property type="molecule type" value="Genomic_DNA"/>
</dbReference>
<evidence type="ECO:0000259" key="3">
    <source>
        <dbReference type="Pfam" id="PF13439"/>
    </source>
</evidence>
<comment type="caution">
    <text evidence="4">The sequence shown here is derived from an EMBL/GenBank/DDBJ whole genome shotgun (WGS) entry which is preliminary data.</text>
</comment>
<evidence type="ECO:0000313" key="5">
    <source>
        <dbReference type="Proteomes" id="UP000307380"/>
    </source>
</evidence>
<dbReference type="InterPro" id="IPR028098">
    <property type="entry name" value="Glyco_trans_4-like_N"/>
</dbReference>
<evidence type="ECO:0000313" key="4">
    <source>
        <dbReference type="EMBL" id="THG30381.1"/>
    </source>
</evidence>